<dbReference type="RefSeq" id="WP_278229414.1">
    <property type="nucleotide sequence ID" value="NZ_JAOWLY010000017.1"/>
</dbReference>
<proteinExistence type="predicted"/>
<gene>
    <name evidence="1" type="ORF">OGZ51_12690</name>
</gene>
<sequence length="61" mass="6962">MFIDSAVAVLLSEVLEAKGTFELETEDFSSFFDDMLEDSFLLGYQKFLNLSKQLVQTNSKM</sequence>
<dbReference type="AlphaFoldDB" id="A0A9X4NKH4"/>
<name>A0A9X4NKH4_9LACT</name>
<reference evidence="1" key="1">
    <citation type="submission" date="2022-10" db="EMBL/GenBank/DDBJ databases">
        <authorList>
            <person name="Turner M.S."/>
            <person name="Huang W."/>
        </authorList>
    </citation>
    <scope>NUCLEOTIDE SEQUENCE</scope>
    <source>
        <strain evidence="1">3</strain>
    </source>
</reference>
<accession>A0A9X4NKH4</accession>
<evidence type="ECO:0000313" key="1">
    <source>
        <dbReference type="EMBL" id="MDG4985002.1"/>
    </source>
</evidence>
<comment type="caution">
    <text evidence="1">The sequence shown here is derived from an EMBL/GenBank/DDBJ whole genome shotgun (WGS) entry which is preliminary data.</text>
</comment>
<organism evidence="1 2">
    <name type="scientific">Lactococcus lactis</name>
    <dbReference type="NCBI Taxonomy" id="1358"/>
    <lineage>
        <taxon>Bacteria</taxon>
        <taxon>Bacillati</taxon>
        <taxon>Bacillota</taxon>
        <taxon>Bacilli</taxon>
        <taxon>Lactobacillales</taxon>
        <taxon>Streptococcaceae</taxon>
        <taxon>Lactococcus</taxon>
    </lineage>
</organism>
<evidence type="ECO:0000313" key="2">
    <source>
        <dbReference type="Proteomes" id="UP001152614"/>
    </source>
</evidence>
<dbReference type="EMBL" id="JAOWLY010000017">
    <property type="protein sequence ID" value="MDG4985002.1"/>
    <property type="molecule type" value="Genomic_DNA"/>
</dbReference>
<reference evidence="1" key="2">
    <citation type="journal article" date="2023" name="Food Microbiol.">
        <title>Evaluation of the fermentation potential of lactic acid bacteria isolated from herbs, fruits and vegetables as starter cultures in nut-based milk alternatives.</title>
        <authorList>
            <person name="Huang W."/>
            <person name="Dong A."/>
            <person name="Pham H.T."/>
            <person name="Zhou C."/>
            <person name="Huo Z."/>
            <person name="Watjen A.P."/>
            <person name="Prakash S."/>
            <person name="Bang-Berthelsen C.H."/>
            <person name="Turner M.S."/>
        </authorList>
    </citation>
    <scope>NUCLEOTIDE SEQUENCE</scope>
    <source>
        <strain evidence="1">3</strain>
    </source>
</reference>
<dbReference type="Proteomes" id="UP001152614">
    <property type="component" value="Unassembled WGS sequence"/>
</dbReference>
<protein>
    <submittedName>
        <fullName evidence="1">Uncharacterized protein</fullName>
    </submittedName>
</protein>